<dbReference type="EMBL" id="SMZO01000074">
    <property type="protein sequence ID" value="TDL84355.1"/>
    <property type="molecule type" value="Genomic_DNA"/>
</dbReference>
<dbReference type="AlphaFoldDB" id="A0A4R6ALQ0"/>
<keyword evidence="2" id="KW-1185">Reference proteome</keyword>
<evidence type="ECO:0000313" key="2">
    <source>
        <dbReference type="Proteomes" id="UP000294562"/>
    </source>
</evidence>
<name>A0A4R6ALQ0_9RHOB</name>
<protein>
    <submittedName>
        <fullName evidence="1">Uncharacterized protein</fullName>
    </submittedName>
</protein>
<reference evidence="1 2" key="1">
    <citation type="submission" date="2019-03" db="EMBL/GenBank/DDBJ databases">
        <title>Rhodobacteraceae bacterium SM1902, a new member of the family Rhodobacteraceae isolated from Yantai.</title>
        <authorList>
            <person name="Sun Y."/>
        </authorList>
    </citation>
    <scope>NUCLEOTIDE SEQUENCE [LARGE SCALE GENOMIC DNA]</scope>
    <source>
        <strain evidence="1 2">SM1902</strain>
    </source>
</reference>
<gene>
    <name evidence="1" type="ORF">E2L05_18590</name>
</gene>
<comment type="caution">
    <text evidence="1">The sequence shown here is derived from an EMBL/GenBank/DDBJ whole genome shotgun (WGS) entry which is preliminary data.</text>
</comment>
<sequence length="181" mass="20389">MSDITLKQETANQNLGEYEVGKAGVSCLFPGIRQCFAIAGRRQSSMVCTHVSPGATPQQMSDTFAFLREIGGNWVTSWHVIGPFVDHFNTSNALWKSVQDIRGTFKSEFGETGANHWILDISKQRHTPVLEEGFTIKTEFGKVDVKADLDTAANKIRFYYKGDRGANLGWNRLYNKKFSRF</sequence>
<dbReference type="RefSeq" id="WP_133344351.1">
    <property type="nucleotide sequence ID" value="NZ_SMZO01000074.1"/>
</dbReference>
<dbReference type="OrthoDB" id="9926288at2"/>
<proteinExistence type="predicted"/>
<organism evidence="1 2">
    <name type="scientific">Meridianimarinicoccus aquatilis</name>
    <dbReference type="NCBI Taxonomy" id="2552766"/>
    <lineage>
        <taxon>Bacteria</taxon>
        <taxon>Pseudomonadati</taxon>
        <taxon>Pseudomonadota</taxon>
        <taxon>Alphaproteobacteria</taxon>
        <taxon>Rhodobacterales</taxon>
        <taxon>Paracoccaceae</taxon>
        <taxon>Meridianimarinicoccus</taxon>
    </lineage>
</organism>
<accession>A0A4R6ALQ0</accession>
<dbReference type="Proteomes" id="UP000294562">
    <property type="component" value="Unassembled WGS sequence"/>
</dbReference>
<evidence type="ECO:0000313" key="1">
    <source>
        <dbReference type="EMBL" id="TDL84355.1"/>
    </source>
</evidence>